<accession>A0AA36C669</accession>
<comment type="caution">
    <text evidence="2">The sequence shown here is derived from an EMBL/GenBank/DDBJ whole genome shotgun (WGS) entry which is preliminary data.</text>
</comment>
<name>A0AA36C669_9BILA</name>
<dbReference type="EMBL" id="CATQJA010000442">
    <property type="protein sequence ID" value="CAJ0560353.1"/>
    <property type="molecule type" value="Genomic_DNA"/>
</dbReference>
<dbReference type="AlphaFoldDB" id="A0AA36C669"/>
<proteinExistence type="predicted"/>
<gene>
    <name evidence="2" type="ORF">MSPICULIGERA_LOCUS1528</name>
</gene>
<evidence type="ECO:0000313" key="3">
    <source>
        <dbReference type="Proteomes" id="UP001177023"/>
    </source>
</evidence>
<evidence type="ECO:0000256" key="1">
    <source>
        <dbReference type="SAM" id="SignalP"/>
    </source>
</evidence>
<reference evidence="2" key="1">
    <citation type="submission" date="2023-06" db="EMBL/GenBank/DDBJ databases">
        <authorList>
            <person name="Delattre M."/>
        </authorList>
    </citation>
    <scope>NUCLEOTIDE SEQUENCE</scope>
    <source>
        <strain evidence="2">AF72</strain>
    </source>
</reference>
<sequence length="84" mass="9452">MPLRLFLLFLFLNYAVSGNYLTNSKLPPLCQGQGDCQTNFYCAQQIVYGRCSLANHMERCADGFFCCAHAIIGFCARNGERECL</sequence>
<organism evidence="2 3">
    <name type="scientific">Mesorhabditis spiculigera</name>
    <dbReference type="NCBI Taxonomy" id="96644"/>
    <lineage>
        <taxon>Eukaryota</taxon>
        <taxon>Metazoa</taxon>
        <taxon>Ecdysozoa</taxon>
        <taxon>Nematoda</taxon>
        <taxon>Chromadorea</taxon>
        <taxon>Rhabditida</taxon>
        <taxon>Rhabditina</taxon>
        <taxon>Rhabditomorpha</taxon>
        <taxon>Rhabditoidea</taxon>
        <taxon>Rhabditidae</taxon>
        <taxon>Mesorhabditinae</taxon>
        <taxon>Mesorhabditis</taxon>
    </lineage>
</organism>
<evidence type="ECO:0008006" key="4">
    <source>
        <dbReference type="Google" id="ProtNLM"/>
    </source>
</evidence>
<keyword evidence="1" id="KW-0732">Signal</keyword>
<keyword evidence="3" id="KW-1185">Reference proteome</keyword>
<evidence type="ECO:0000313" key="2">
    <source>
        <dbReference type="EMBL" id="CAJ0560353.1"/>
    </source>
</evidence>
<dbReference type="Proteomes" id="UP001177023">
    <property type="component" value="Unassembled WGS sequence"/>
</dbReference>
<protein>
    <recommendedName>
        <fullName evidence="4">Carboxypeptidase inhibitor</fullName>
    </recommendedName>
</protein>
<feature type="signal peptide" evidence="1">
    <location>
        <begin position="1"/>
        <end position="18"/>
    </location>
</feature>
<feature type="chain" id="PRO_5041314432" description="Carboxypeptidase inhibitor" evidence="1">
    <location>
        <begin position="19"/>
        <end position="84"/>
    </location>
</feature>
<feature type="non-terminal residue" evidence="2">
    <location>
        <position position="1"/>
    </location>
</feature>